<dbReference type="Proteomes" id="UP000024635">
    <property type="component" value="Unassembled WGS sequence"/>
</dbReference>
<keyword evidence="1" id="KW-0812">Transmembrane</keyword>
<proteinExistence type="predicted"/>
<comment type="caution">
    <text evidence="2">The sequence shown here is derived from an EMBL/GenBank/DDBJ whole genome shotgun (WGS) entry which is preliminary data.</text>
</comment>
<evidence type="ECO:0000313" key="2">
    <source>
        <dbReference type="EMBL" id="EYB84778.1"/>
    </source>
</evidence>
<evidence type="ECO:0000313" key="3">
    <source>
        <dbReference type="Proteomes" id="UP000024635"/>
    </source>
</evidence>
<gene>
    <name evidence="2" type="primary">Acey_s0310.g2105</name>
    <name evidence="2" type="ORF">Y032_0310g2105</name>
</gene>
<name>A0A016S2A9_9BILA</name>
<sequence length="110" mass="12782">MVRKPRSPALAGPQIPQKLGSQTGFLVVLWGITCTFVIRSSWRLFLCENWESNPEMERACNLRCFIYRNLMKNSMIFRLAVKTKAWWLLSMCVVVVGNSSYRTAFIYLQI</sequence>
<keyword evidence="1" id="KW-0472">Membrane</keyword>
<dbReference type="EMBL" id="JARK01001646">
    <property type="protein sequence ID" value="EYB84778.1"/>
    <property type="molecule type" value="Genomic_DNA"/>
</dbReference>
<feature type="transmembrane region" description="Helical" evidence="1">
    <location>
        <begin position="85"/>
        <end position="108"/>
    </location>
</feature>
<evidence type="ECO:0000256" key="1">
    <source>
        <dbReference type="SAM" id="Phobius"/>
    </source>
</evidence>
<accession>A0A016S2A9</accession>
<organism evidence="2 3">
    <name type="scientific">Ancylostoma ceylanicum</name>
    <dbReference type="NCBI Taxonomy" id="53326"/>
    <lineage>
        <taxon>Eukaryota</taxon>
        <taxon>Metazoa</taxon>
        <taxon>Ecdysozoa</taxon>
        <taxon>Nematoda</taxon>
        <taxon>Chromadorea</taxon>
        <taxon>Rhabditida</taxon>
        <taxon>Rhabditina</taxon>
        <taxon>Rhabditomorpha</taxon>
        <taxon>Strongyloidea</taxon>
        <taxon>Ancylostomatidae</taxon>
        <taxon>Ancylostomatinae</taxon>
        <taxon>Ancylostoma</taxon>
    </lineage>
</organism>
<reference evidence="3" key="1">
    <citation type="journal article" date="2015" name="Nat. Genet.">
        <title>The genome and transcriptome of the zoonotic hookworm Ancylostoma ceylanicum identify infection-specific gene families.</title>
        <authorList>
            <person name="Schwarz E.M."/>
            <person name="Hu Y."/>
            <person name="Antoshechkin I."/>
            <person name="Miller M.M."/>
            <person name="Sternberg P.W."/>
            <person name="Aroian R.V."/>
        </authorList>
    </citation>
    <scope>NUCLEOTIDE SEQUENCE</scope>
    <source>
        <strain evidence="3">HY135</strain>
    </source>
</reference>
<dbReference type="AlphaFoldDB" id="A0A016S2A9"/>
<protein>
    <submittedName>
        <fullName evidence="2">Uncharacterized protein</fullName>
    </submittedName>
</protein>
<keyword evidence="1" id="KW-1133">Transmembrane helix</keyword>
<keyword evidence="3" id="KW-1185">Reference proteome</keyword>